<dbReference type="HAMAP" id="MF_00206">
    <property type="entry name" value="Lipoyl_synth"/>
    <property type="match status" value="1"/>
</dbReference>
<dbReference type="PIRSF" id="PIRSF005963">
    <property type="entry name" value="Lipoyl_synth"/>
    <property type="match status" value="1"/>
</dbReference>
<evidence type="ECO:0000256" key="4">
    <source>
        <dbReference type="ARBA" id="ARBA00022691"/>
    </source>
</evidence>
<evidence type="ECO:0000256" key="3">
    <source>
        <dbReference type="ARBA" id="ARBA00022679"/>
    </source>
</evidence>
<dbReference type="FunFam" id="3.20.20.70:FF:000040">
    <property type="entry name" value="Lipoyl synthase"/>
    <property type="match status" value="1"/>
</dbReference>
<dbReference type="NCBIfam" id="NF004019">
    <property type="entry name" value="PRK05481.1"/>
    <property type="match status" value="1"/>
</dbReference>
<dbReference type="EMBL" id="CP017269">
    <property type="protein sequence ID" value="AOT72573.1"/>
    <property type="molecule type" value="Genomic_DNA"/>
</dbReference>
<dbReference type="InterPro" id="IPR031691">
    <property type="entry name" value="LIAS_N"/>
</dbReference>
<dbReference type="SFLD" id="SFLDG01058">
    <property type="entry name" value="lipoyl_synthase_like"/>
    <property type="match status" value="1"/>
</dbReference>
<evidence type="ECO:0000313" key="11">
    <source>
        <dbReference type="EMBL" id="AOT72573.1"/>
    </source>
</evidence>
<dbReference type="Proteomes" id="UP000095743">
    <property type="component" value="Chromosome"/>
</dbReference>
<dbReference type="SFLD" id="SFLDS00029">
    <property type="entry name" value="Radical_SAM"/>
    <property type="match status" value="1"/>
</dbReference>
<keyword evidence="3 9" id="KW-0808">Transferase</keyword>
<evidence type="ECO:0000259" key="10">
    <source>
        <dbReference type="PROSITE" id="PS51918"/>
    </source>
</evidence>
<dbReference type="InterPro" id="IPR013785">
    <property type="entry name" value="Aldolase_TIM"/>
</dbReference>
<dbReference type="GO" id="GO:0051539">
    <property type="term" value="F:4 iron, 4 sulfur cluster binding"/>
    <property type="evidence" value="ECO:0007669"/>
    <property type="project" value="UniProtKB-UniRule"/>
</dbReference>
<sequence length="282" mass="31820">MHKTKPDWLKIKVTGGENRKQVEEILNRLSLHTVCEEANCPNLMECFCKKTATFMILGNVCTRKCTFCNVMKGSTLPIDPDEPLNIAKAVKELGLKHVVITSVTRDDLPDGGAEHFANVIREIRSIDRHVAIEVLIPDFLGALDSLRQVISAKPDIINHNIETVSRLYPSVRPMAVYSRSLELLKNVKEMDQSILTKSGIMVGLGEEQDEVIEVFRDLRMNRCDMLTVGQYLAPSKNHHPVSEYVHPEIFDQYKQIGEEMGFYHVASAPLVRSSYMADKAIL</sequence>
<dbReference type="KEGG" id="gfe:Gferi_25270"/>
<evidence type="ECO:0000256" key="2">
    <source>
        <dbReference type="ARBA" id="ARBA00022490"/>
    </source>
</evidence>
<keyword evidence="5 9" id="KW-0479">Metal-binding</keyword>
<comment type="catalytic activity">
    <reaction evidence="8 9">
        <text>[[Fe-S] cluster scaffold protein carrying a second [4Fe-4S](2+) cluster] + N(6)-octanoyl-L-lysyl-[protein] + 2 oxidized [2Fe-2S]-[ferredoxin] + 2 S-adenosyl-L-methionine + 4 H(+) = [[Fe-S] cluster scaffold protein] + N(6)-[(R)-dihydrolipoyl]-L-lysyl-[protein] + 4 Fe(3+) + 2 hydrogen sulfide + 2 5'-deoxyadenosine + 2 L-methionine + 2 reduced [2Fe-2S]-[ferredoxin]</text>
        <dbReference type="Rhea" id="RHEA:16585"/>
        <dbReference type="Rhea" id="RHEA-COMP:9928"/>
        <dbReference type="Rhea" id="RHEA-COMP:10000"/>
        <dbReference type="Rhea" id="RHEA-COMP:10001"/>
        <dbReference type="Rhea" id="RHEA-COMP:10475"/>
        <dbReference type="Rhea" id="RHEA-COMP:14568"/>
        <dbReference type="Rhea" id="RHEA-COMP:14569"/>
        <dbReference type="ChEBI" id="CHEBI:15378"/>
        <dbReference type="ChEBI" id="CHEBI:17319"/>
        <dbReference type="ChEBI" id="CHEBI:29034"/>
        <dbReference type="ChEBI" id="CHEBI:29919"/>
        <dbReference type="ChEBI" id="CHEBI:33722"/>
        <dbReference type="ChEBI" id="CHEBI:33737"/>
        <dbReference type="ChEBI" id="CHEBI:33738"/>
        <dbReference type="ChEBI" id="CHEBI:57844"/>
        <dbReference type="ChEBI" id="CHEBI:59789"/>
        <dbReference type="ChEBI" id="CHEBI:78809"/>
        <dbReference type="ChEBI" id="CHEBI:83100"/>
        <dbReference type="EC" id="2.8.1.8"/>
    </reaction>
</comment>
<feature type="binding site" evidence="9">
    <location>
        <position position="61"/>
    </location>
    <ligand>
        <name>[4Fe-4S] cluster</name>
        <dbReference type="ChEBI" id="CHEBI:49883"/>
        <label>2</label>
        <note>4Fe-4S-S-AdoMet</note>
    </ligand>
</feature>
<organism evidence="11 12">
    <name type="scientific">Geosporobacter ferrireducens</name>
    <dbReference type="NCBI Taxonomy" id="1424294"/>
    <lineage>
        <taxon>Bacteria</taxon>
        <taxon>Bacillati</taxon>
        <taxon>Bacillota</taxon>
        <taxon>Clostridia</taxon>
        <taxon>Peptostreptococcales</taxon>
        <taxon>Thermotaleaceae</taxon>
        <taxon>Geosporobacter</taxon>
    </lineage>
</organism>
<proteinExistence type="inferred from homology"/>
<dbReference type="GO" id="GO:0016992">
    <property type="term" value="F:lipoate synthase activity"/>
    <property type="evidence" value="ECO:0007669"/>
    <property type="project" value="UniProtKB-UniRule"/>
</dbReference>
<dbReference type="Pfam" id="PF16881">
    <property type="entry name" value="LIAS_N"/>
    <property type="match status" value="1"/>
</dbReference>
<dbReference type="Pfam" id="PF04055">
    <property type="entry name" value="Radical_SAM"/>
    <property type="match status" value="1"/>
</dbReference>
<name>A0A1D8GNV6_9FIRM</name>
<evidence type="ECO:0000256" key="7">
    <source>
        <dbReference type="ARBA" id="ARBA00023014"/>
    </source>
</evidence>
<dbReference type="SUPFAM" id="SSF102114">
    <property type="entry name" value="Radical SAM enzymes"/>
    <property type="match status" value="1"/>
</dbReference>
<keyword evidence="2 9" id="KW-0963">Cytoplasm</keyword>
<dbReference type="AlphaFoldDB" id="A0A1D8GNV6"/>
<dbReference type="PANTHER" id="PTHR10949:SF0">
    <property type="entry name" value="LIPOYL SYNTHASE, MITOCHONDRIAL"/>
    <property type="match status" value="1"/>
</dbReference>
<accession>A0A1D8GNV6</accession>
<keyword evidence="12" id="KW-1185">Reference proteome</keyword>
<feature type="domain" description="Radical SAM core" evidence="10">
    <location>
        <begin position="47"/>
        <end position="263"/>
    </location>
</feature>
<feature type="binding site" evidence="9">
    <location>
        <position position="40"/>
    </location>
    <ligand>
        <name>[4Fe-4S] cluster</name>
        <dbReference type="ChEBI" id="CHEBI:49883"/>
        <label>1</label>
    </ligand>
</feature>
<dbReference type="EC" id="2.8.1.8" evidence="9"/>
<comment type="similarity">
    <text evidence="9">Belongs to the radical SAM superfamily. Lipoyl synthase family.</text>
</comment>
<evidence type="ECO:0000256" key="8">
    <source>
        <dbReference type="ARBA" id="ARBA00047326"/>
    </source>
</evidence>
<dbReference type="SFLD" id="SFLDF00271">
    <property type="entry name" value="lipoyl_synthase"/>
    <property type="match status" value="1"/>
</dbReference>
<dbReference type="GO" id="GO:0005737">
    <property type="term" value="C:cytoplasm"/>
    <property type="evidence" value="ECO:0007669"/>
    <property type="project" value="UniProtKB-SubCell"/>
</dbReference>
<dbReference type="UniPathway" id="UPA00538">
    <property type="reaction ID" value="UER00593"/>
</dbReference>
<comment type="subcellular location">
    <subcellularLocation>
        <location evidence="9">Cytoplasm</location>
    </subcellularLocation>
</comment>
<comment type="function">
    <text evidence="9">Catalyzes the radical-mediated insertion of two sulfur atoms into the C-6 and C-8 positions of the octanoyl moiety bound to the lipoyl domains of lipoate-dependent enzymes, thereby converting the octanoylated domains into lipoylated derivatives.</text>
</comment>
<feature type="binding site" evidence="9">
    <location>
        <position position="65"/>
    </location>
    <ligand>
        <name>[4Fe-4S] cluster</name>
        <dbReference type="ChEBI" id="CHEBI:49883"/>
        <label>2</label>
        <note>4Fe-4S-S-AdoMet</note>
    </ligand>
</feature>
<protein>
    <recommendedName>
        <fullName evidence="9">Lipoyl synthase</fullName>
        <ecNumber evidence="9">2.8.1.8</ecNumber>
    </recommendedName>
    <alternativeName>
        <fullName evidence="9">Lip-syn</fullName>
        <shortName evidence="9">LS</shortName>
    </alternativeName>
    <alternativeName>
        <fullName evidence="9">Lipoate synthase</fullName>
    </alternativeName>
    <alternativeName>
        <fullName evidence="9">Lipoic acid synthase</fullName>
    </alternativeName>
    <alternativeName>
        <fullName evidence="9">Sulfur insertion protein LipA</fullName>
    </alternativeName>
</protein>
<dbReference type="PANTHER" id="PTHR10949">
    <property type="entry name" value="LIPOYL SYNTHASE"/>
    <property type="match status" value="1"/>
</dbReference>
<comment type="cofactor">
    <cofactor evidence="9">
        <name>[4Fe-4S] cluster</name>
        <dbReference type="ChEBI" id="CHEBI:49883"/>
    </cofactor>
    <text evidence="9">Binds 2 [4Fe-4S] clusters per subunit. One cluster is coordinated with 3 cysteines and an exchangeable S-adenosyl-L-methionine.</text>
</comment>
<dbReference type="InterPro" id="IPR007197">
    <property type="entry name" value="rSAM"/>
</dbReference>
<evidence type="ECO:0000256" key="1">
    <source>
        <dbReference type="ARBA" id="ARBA00022485"/>
    </source>
</evidence>
<dbReference type="PROSITE" id="PS51918">
    <property type="entry name" value="RADICAL_SAM"/>
    <property type="match status" value="1"/>
</dbReference>
<dbReference type="InterPro" id="IPR003698">
    <property type="entry name" value="Lipoyl_synth"/>
</dbReference>
<dbReference type="NCBIfam" id="NF009544">
    <property type="entry name" value="PRK12928.1"/>
    <property type="match status" value="1"/>
</dbReference>
<dbReference type="RefSeq" id="WP_069980882.1">
    <property type="nucleotide sequence ID" value="NZ_CP017269.1"/>
</dbReference>
<dbReference type="GO" id="GO:0046872">
    <property type="term" value="F:metal ion binding"/>
    <property type="evidence" value="ECO:0007669"/>
    <property type="project" value="UniProtKB-KW"/>
</dbReference>
<dbReference type="CDD" id="cd01335">
    <property type="entry name" value="Radical_SAM"/>
    <property type="match status" value="1"/>
</dbReference>
<evidence type="ECO:0000256" key="5">
    <source>
        <dbReference type="ARBA" id="ARBA00022723"/>
    </source>
</evidence>
<dbReference type="SMART" id="SM00729">
    <property type="entry name" value="Elp3"/>
    <property type="match status" value="1"/>
</dbReference>
<feature type="binding site" evidence="9">
    <location>
        <position position="46"/>
    </location>
    <ligand>
        <name>[4Fe-4S] cluster</name>
        <dbReference type="ChEBI" id="CHEBI:49883"/>
        <label>1</label>
    </ligand>
</feature>
<reference evidence="11 12" key="1">
    <citation type="submission" date="2016-09" db="EMBL/GenBank/DDBJ databases">
        <title>Genomic analysis reveals versatility of anaerobic energy metabolism of Geosporobacter ferrireducens IRF9 of phylum Firmicutes.</title>
        <authorList>
            <person name="Kim S.-J."/>
        </authorList>
    </citation>
    <scope>NUCLEOTIDE SEQUENCE [LARGE SCALE GENOMIC DNA]</scope>
    <source>
        <strain evidence="11 12">IRF9</strain>
    </source>
</reference>
<comment type="pathway">
    <text evidence="9">Protein modification; protein lipoylation via endogenous pathway; protein N(6)-(lipoyl)lysine from octanoyl-[acyl-carrier-protein]: step 2/2.</text>
</comment>
<dbReference type="InterPro" id="IPR006638">
    <property type="entry name" value="Elp3/MiaA/NifB-like_rSAM"/>
</dbReference>
<evidence type="ECO:0000313" key="12">
    <source>
        <dbReference type="Proteomes" id="UP000095743"/>
    </source>
</evidence>
<feature type="binding site" evidence="9">
    <location>
        <position position="274"/>
    </location>
    <ligand>
        <name>[4Fe-4S] cluster</name>
        <dbReference type="ChEBI" id="CHEBI:49883"/>
        <label>1</label>
    </ligand>
</feature>
<dbReference type="GO" id="GO:0009249">
    <property type="term" value="P:protein lipoylation"/>
    <property type="evidence" value="ECO:0007669"/>
    <property type="project" value="UniProtKB-UniRule"/>
</dbReference>
<evidence type="ECO:0000256" key="9">
    <source>
        <dbReference type="HAMAP-Rule" id="MF_00206"/>
    </source>
</evidence>
<dbReference type="Gene3D" id="3.20.20.70">
    <property type="entry name" value="Aldolase class I"/>
    <property type="match status" value="1"/>
</dbReference>
<dbReference type="NCBIfam" id="TIGR00510">
    <property type="entry name" value="lipA"/>
    <property type="match status" value="1"/>
</dbReference>
<feature type="binding site" evidence="9">
    <location>
        <position position="68"/>
    </location>
    <ligand>
        <name>[4Fe-4S] cluster</name>
        <dbReference type="ChEBI" id="CHEBI:49883"/>
        <label>2</label>
        <note>4Fe-4S-S-AdoMet</note>
    </ligand>
</feature>
<keyword evidence="4 9" id="KW-0949">S-adenosyl-L-methionine</keyword>
<evidence type="ECO:0000256" key="6">
    <source>
        <dbReference type="ARBA" id="ARBA00023004"/>
    </source>
</evidence>
<keyword evidence="6 9" id="KW-0408">Iron</keyword>
<keyword evidence="1 9" id="KW-0004">4Fe-4S</keyword>
<dbReference type="STRING" id="1424294.Gferi_25270"/>
<dbReference type="InterPro" id="IPR058240">
    <property type="entry name" value="rSAM_sf"/>
</dbReference>
<feature type="binding site" evidence="9">
    <location>
        <position position="35"/>
    </location>
    <ligand>
        <name>[4Fe-4S] cluster</name>
        <dbReference type="ChEBI" id="CHEBI:49883"/>
        <label>1</label>
    </ligand>
</feature>
<keyword evidence="7 9" id="KW-0411">Iron-sulfur</keyword>
<gene>
    <name evidence="9" type="primary">lipA</name>
    <name evidence="11" type="ORF">Gferi_25270</name>
</gene>